<dbReference type="GeneID" id="9813581"/>
<organism evidence="3">
    <name type="scientific">Caenorhabditis remanei</name>
    <name type="common">Caenorhabditis vulgaris</name>
    <dbReference type="NCBI Taxonomy" id="31234"/>
    <lineage>
        <taxon>Eukaryota</taxon>
        <taxon>Metazoa</taxon>
        <taxon>Ecdysozoa</taxon>
        <taxon>Nematoda</taxon>
        <taxon>Chromadorea</taxon>
        <taxon>Rhabditida</taxon>
        <taxon>Rhabditina</taxon>
        <taxon>Rhabditomorpha</taxon>
        <taxon>Rhabditoidea</taxon>
        <taxon>Rhabditidae</taxon>
        <taxon>Peloderinae</taxon>
        <taxon>Caenorhabditis</taxon>
    </lineage>
</organism>
<dbReference type="KEGG" id="crq:GCK72_004198"/>
<dbReference type="Proteomes" id="UP000008281">
    <property type="component" value="Unassembled WGS sequence"/>
</dbReference>
<name>E3MPX5_CAERE</name>
<feature type="domain" description="F-box" evidence="1">
    <location>
        <begin position="2"/>
        <end position="57"/>
    </location>
</feature>
<dbReference type="InParanoid" id="E3MPX5"/>
<dbReference type="Pfam" id="PF00646">
    <property type="entry name" value="F-box"/>
    <property type="match status" value="1"/>
</dbReference>
<dbReference type="EMBL" id="DS268464">
    <property type="protein sequence ID" value="EFP06708.1"/>
    <property type="molecule type" value="Genomic_DNA"/>
</dbReference>
<dbReference type="PANTHER" id="PTHR21503">
    <property type="entry name" value="F-BOX-CONTAINING HYPOTHETICAL PROTEIN C.ELEGANS"/>
    <property type="match status" value="1"/>
</dbReference>
<dbReference type="RefSeq" id="XP_003101845.2">
    <property type="nucleotide sequence ID" value="XM_003101797.2"/>
</dbReference>
<dbReference type="PANTHER" id="PTHR21503:SF8">
    <property type="entry name" value="F-BOX ASSOCIATED DOMAIN-CONTAINING PROTEIN-RELATED"/>
    <property type="match status" value="1"/>
</dbReference>
<dbReference type="AlphaFoldDB" id="E3MPX5"/>
<evidence type="ECO:0000259" key="1">
    <source>
        <dbReference type="PROSITE" id="PS50181"/>
    </source>
</evidence>
<protein>
    <recommendedName>
        <fullName evidence="1">F-box domain-containing protein</fullName>
    </recommendedName>
</protein>
<dbReference type="CTD" id="9813581"/>
<evidence type="ECO:0000313" key="2">
    <source>
        <dbReference type="EMBL" id="EFP06708.1"/>
    </source>
</evidence>
<dbReference type="PROSITE" id="PS50181">
    <property type="entry name" value="FBOX"/>
    <property type="match status" value="1"/>
</dbReference>
<reference evidence="2" key="1">
    <citation type="submission" date="2007-07" db="EMBL/GenBank/DDBJ databases">
        <title>PCAP assembly of the Caenorhabditis remanei genome.</title>
        <authorList>
            <consortium name="The Caenorhabditis remanei Sequencing Consortium"/>
            <person name="Wilson R.K."/>
        </authorList>
    </citation>
    <scope>NUCLEOTIDE SEQUENCE [LARGE SCALE GENOMIC DNA]</scope>
    <source>
        <strain evidence="2">PB4641</strain>
    </source>
</reference>
<accession>E3MPX5</accession>
<dbReference type="InterPro" id="IPR001810">
    <property type="entry name" value="F-box_dom"/>
</dbReference>
<sequence>MSLSFPKFPLLVQLEVLKQLELQEVFLLSLCSEKTKRVVQRLNIKPTNLIYLFWENGVEVFAGYDNNHNQMKHHVADVEFVPAIPIDEVKPMKLGGNTISYRCIETSLEEKCSHALHYLALEDLTVLESLQRHMKDLFRFDTRVQLVLLSLHYINMSCIINDVTYTYFNVEELDTEQLENYLTIHPGQDSLQLAAKLTGPLLKSESKLCSIKTLALHGLQHKDGLIDLFLFFESRQNPRQQFSEVISNFGGEYLFLTDFVYDVTDLAQLIRRWKSKEAYHNLKFVFSTPPRGISIFFEHAMEQFNFLEWDGQRRPRTVKLDPKIINLELTSSEDIDCSEWMDIQQDGGGKWASIMLSQIEIQFVVWD</sequence>
<evidence type="ECO:0000313" key="3">
    <source>
        <dbReference type="Proteomes" id="UP000008281"/>
    </source>
</evidence>
<dbReference type="HOGENOM" id="CLU_040220_0_2_1"/>
<keyword evidence="3" id="KW-1185">Reference proteome</keyword>
<gene>
    <name evidence="2" type="ORF">CRE_12041</name>
</gene>
<proteinExistence type="predicted"/>